<keyword evidence="4 6" id="KW-0808">Transferase</keyword>
<evidence type="ECO:0000313" key="9">
    <source>
        <dbReference type="Proteomes" id="UP000613208"/>
    </source>
</evidence>
<dbReference type="InterPro" id="IPR004838">
    <property type="entry name" value="NHTrfase_class1_PyrdxlP-BS"/>
</dbReference>
<dbReference type="InterPro" id="IPR050596">
    <property type="entry name" value="AspAT/PAT-like"/>
</dbReference>
<dbReference type="InterPro" id="IPR015424">
    <property type="entry name" value="PyrdxlP-dep_Trfase"/>
</dbReference>
<organism evidence="8 9">
    <name type="scientific">Anaerostipes butyraticus</name>
    <dbReference type="NCBI Taxonomy" id="645466"/>
    <lineage>
        <taxon>Bacteria</taxon>
        <taxon>Bacillati</taxon>
        <taxon>Bacillota</taxon>
        <taxon>Clostridia</taxon>
        <taxon>Lachnospirales</taxon>
        <taxon>Lachnospiraceae</taxon>
        <taxon>Anaerostipes</taxon>
    </lineage>
</organism>
<feature type="domain" description="Aminotransferase class I/classII large" evidence="7">
    <location>
        <begin position="30"/>
        <end position="377"/>
    </location>
</feature>
<dbReference type="GO" id="GO:0006520">
    <property type="term" value="P:amino acid metabolic process"/>
    <property type="evidence" value="ECO:0007669"/>
    <property type="project" value="InterPro"/>
</dbReference>
<dbReference type="PANTHER" id="PTHR46383">
    <property type="entry name" value="ASPARTATE AMINOTRANSFERASE"/>
    <property type="match status" value="1"/>
</dbReference>
<dbReference type="PROSITE" id="PS00105">
    <property type="entry name" value="AA_TRANSFER_CLASS_1"/>
    <property type="match status" value="1"/>
</dbReference>
<dbReference type="SUPFAM" id="SSF53383">
    <property type="entry name" value="PLP-dependent transferases"/>
    <property type="match status" value="1"/>
</dbReference>
<sequence>MMNQYISKMEGSASMRSMQMAAELKRKGVPVIDLAGGEPDFDTPLKIRERAKQALDAGHTHYAVGRGIYPLREAISKQLQEKNGIYVGPDQIIVTPGGKFGIYLALTSILNPGDEVLVFAPYWVSYVPIIKACGGVPVIVPLTDKNDYKIERKIVEDKITDRTKMLIINYPNNPTGRILHQEEAEILRDIILEYNLYAVADEIYDEIVFDGKRNISLASFPEIKDAVVTVNGFSKCAAMTGWRIGYTAASQEITDVMYRLFEHSITGVSTFIQEAALEVFECETELEEMRKTYEERRNYMVTEINKIPGLSCKCPEGAFYLWIKVDTDLTSEQVCEKFLEEGNLVCVPSDSYGETKAVYVRCSFANDMKILRKAVEKFANVILK</sequence>
<evidence type="ECO:0000256" key="6">
    <source>
        <dbReference type="RuleBase" id="RU000481"/>
    </source>
</evidence>
<evidence type="ECO:0000256" key="2">
    <source>
        <dbReference type="ARBA" id="ARBA00007441"/>
    </source>
</evidence>
<dbReference type="Proteomes" id="UP000613208">
    <property type="component" value="Unassembled WGS sequence"/>
</dbReference>
<dbReference type="GO" id="GO:0030170">
    <property type="term" value="F:pyridoxal phosphate binding"/>
    <property type="evidence" value="ECO:0007669"/>
    <property type="project" value="InterPro"/>
</dbReference>
<reference evidence="8" key="1">
    <citation type="submission" date="2020-06" db="EMBL/GenBank/DDBJ databases">
        <title>Characterization of fructooligosaccharide metabolism and fructooligosaccharide-degrading enzymes in human commensal butyrate producers.</title>
        <authorList>
            <person name="Tanno H."/>
            <person name="Fujii T."/>
            <person name="Hirano K."/>
            <person name="Maeno S."/>
            <person name="Tonozuka T."/>
            <person name="Sakamoto M."/>
            <person name="Ohkuma M."/>
            <person name="Tochio T."/>
            <person name="Endo A."/>
        </authorList>
    </citation>
    <scope>NUCLEOTIDE SEQUENCE</scope>
    <source>
        <strain evidence="8">JCM 17466</strain>
    </source>
</reference>
<comment type="similarity">
    <text evidence="2 6">Belongs to the class-I pyridoxal-phosphate-dependent aminotransferase family.</text>
</comment>
<proteinExistence type="inferred from homology"/>
<dbReference type="RefSeq" id="WP_201312012.1">
    <property type="nucleotide sequence ID" value="NZ_BLYI01000062.1"/>
</dbReference>
<comment type="cofactor">
    <cofactor evidence="1 6">
        <name>pyridoxal 5'-phosphate</name>
        <dbReference type="ChEBI" id="CHEBI:597326"/>
    </cofactor>
</comment>
<dbReference type="InterPro" id="IPR015422">
    <property type="entry name" value="PyrdxlP-dep_Trfase_small"/>
</dbReference>
<dbReference type="GO" id="GO:0008483">
    <property type="term" value="F:transaminase activity"/>
    <property type="evidence" value="ECO:0007669"/>
    <property type="project" value="UniProtKB-KW"/>
</dbReference>
<evidence type="ECO:0000313" key="8">
    <source>
        <dbReference type="EMBL" id="GFO86358.1"/>
    </source>
</evidence>
<dbReference type="PANTHER" id="PTHR46383:SF1">
    <property type="entry name" value="ASPARTATE AMINOTRANSFERASE"/>
    <property type="match status" value="1"/>
</dbReference>
<accession>A0A916QCY0</accession>
<gene>
    <name evidence="8" type="ORF">ANBU17_27050</name>
</gene>
<dbReference type="FunFam" id="3.40.640.10:FF:000033">
    <property type="entry name" value="Aspartate aminotransferase"/>
    <property type="match status" value="1"/>
</dbReference>
<keyword evidence="5" id="KW-0663">Pyridoxal phosphate</keyword>
<keyword evidence="3 6" id="KW-0032">Aminotransferase</keyword>
<keyword evidence="9" id="KW-1185">Reference proteome</keyword>
<dbReference type="AlphaFoldDB" id="A0A916QCY0"/>
<dbReference type="InterPro" id="IPR015421">
    <property type="entry name" value="PyrdxlP-dep_Trfase_major"/>
</dbReference>
<evidence type="ECO:0000256" key="4">
    <source>
        <dbReference type="ARBA" id="ARBA00022679"/>
    </source>
</evidence>
<protein>
    <recommendedName>
        <fullName evidence="6">Aminotransferase</fullName>
        <ecNumber evidence="6">2.6.1.-</ecNumber>
    </recommendedName>
</protein>
<dbReference type="Pfam" id="PF00155">
    <property type="entry name" value="Aminotran_1_2"/>
    <property type="match status" value="1"/>
</dbReference>
<dbReference type="EC" id="2.6.1.-" evidence="6"/>
<evidence type="ECO:0000256" key="5">
    <source>
        <dbReference type="ARBA" id="ARBA00022898"/>
    </source>
</evidence>
<name>A0A916QCY0_9FIRM</name>
<evidence type="ECO:0000256" key="3">
    <source>
        <dbReference type="ARBA" id="ARBA00022576"/>
    </source>
</evidence>
<comment type="caution">
    <text evidence="8">The sequence shown here is derived from an EMBL/GenBank/DDBJ whole genome shotgun (WGS) entry which is preliminary data.</text>
</comment>
<dbReference type="EMBL" id="BLYI01000062">
    <property type="protein sequence ID" value="GFO86358.1"/>
    <property type="molecule type" value="Genomic_DNA"/>
</dbReference>
<dbReference type="CDD" id="cd00609">
    <property type="entry name" value="AAT_like"/>
    <property type="match status" value="1"/>
</dbReference>
<dbReference type="Gene3D" id="3.40.640.10">
    <property type="entry name" value="Type I PLP-dependent aspartate aminotransferase-like (Major domain)"/>
    <property type="match status" value="1"/>
</dbReference>
<dbReference type="Gene3D" id="3.90.1150.10">
    <property type="entry name" value="Aspartate Aminotransferase, domain 1"/>
    <property type="match status" value="1"/>
</dbReference>
<evidence type="ECO:0000256" key="1">
    <source>
        <dbReference type="ARBA" id="ARBA00001933"/>
    </source>
</evidence>
<evidence type="ECO:0000259" key="7">
    <source>
        <dbReference type="Pfam" id="PF00155"/>
    </source>
</evidence>
<dbReference type="InterPro" id="IPR004839">
    <property type="entry name" value="Aminotransferase_I/II_large"/>
</dbReference>